<evidence type="ECO:0000313" key="3">
    <source>
        <dbReference type="EMBL" id="OWA50706.1"/>
    </source>
</evidence>
<proteinExistence type="predicted"/>
<feature type="region of interest" description="Disordered" evidence="1">
    <location>
        <begin position="61"/>
        <end position="147"/>
    </location>
</feature>
<dbReference type="AlphaFoldDB" id="A0A9X6RKH6"/>
<gene>
    <name evidence="3" type="ORF">BV898_15215</name>
</gene>
<evidence type="ECO:0000313" key="4">
    <source>
        <dbReference type="Proteomes" id="UP000192578"/>
    </source>
</evidence>
<organism evidence="3 4">
    <name type="scientific">Hypsibius exemplaris</name>
    <name type="common">Freshwater tardigrade</name>
    <dbReference type="NCBI Taxonomy" id="2072580"/>
    <lineage>
        <taxon>Eukaryota</taxon>
        <taxon>Metazoa</taxon>
        <taxon>Ecdysozoa</taxon>
        <taxon>Tardigrada</taxon>
        <taxon>Eutardigrada</taxon>
        <taxon>Parachela</taxon>
        <taxon>Hypsibioidea</taxon>
        <taxon>Hypsibiidae</taxon>
        <taxon>Hypsibius</taxon>
    </lineage>
</organism>
<feature type="compositionally biased region" description="Basic and acidic residues" evidence="1">
    <location>
        <begin position="67"/>
        <end position="78"/>
    </location>
</feature>
<protein>
    <submittedName>
        <fullName evidence="3">Uncharacterized protein</fullName>
    </submittedName>
</protein>
<accession>A0A9X6RKH6</accession>
<sequence>MARFFALFLVCLTVLVVATSTTSATSATSASGDAGVVDVKANSLARRRFVRAVSNVNARLLLKQHHREHEQKTLGEHQKSRKKELHAPSHQPQKGHPTPGKMARTQVMTIKDQHSEQQEQRTMKKRIQPDSAKMHRSPPQEIPSKVSRTAQRWLGTLLNN</sequence>
<keyword evidence="2" id="KW-0732">Signal</keyword>
<reference evidence="4" key="1">
    <citation type="submission" date="2017-01" db="EMBL/GenBank/DDBJ databases">
        <title>Comparative genomics of anhydrobiosis in the tardigrade Hypsibius dujardini.</title>
        <authorList>
            <person name="Yoshida Y."/>
            <person name="Koutsovoulos G."/>
            <person name="Laetsch D."/>
            <person name="Stevens L."/>
            <person name="Kumar S."/>
            <person name="Horikawa D."/>
            <person name="Ishino K."/>
            <person name="Komine S."/>
            <person name="Tomita M."/>
            <person name="Blaxter M."/>
            <person name="Arakawa K."/>
        </authorList>
    </citation>
    <scope>NUCLEOTIDE SEQUENCE [LARGE SCALE GENOMIC DNA]</scope>
    <source>
        <strain evidence="4">Z151</strain>
    </source>
</reference>
<name>A0A9X6RKH6_HYPEX</name>
<dbReference type="Proteomes" id="UP000192578">
    <property type="component" value="Unassembled WGS sequence"/>
</dbReference>
<feature type="signal peptide" evidence="2">
    <location>
        <begin position="1"/>
        <end position="18"/>
    </location>
</feature>
<keyword evidence="4" id="KW-1185">Reference proteome</keyword>
<feature type="compositionally biased region" description="Basic and acidic residues" evidence="1">
    <location>
        <begin position="111"/>
        <end position="122"/>
    </location>
</feature>
<evidence type="ECO:0000256" key="2">
    <source>
        <dbReference type="SAM" id="SignalP"/>
    </source>
</evidence>
<comment type="caution">
    <text evidence="3">The sequence shown here is derived from an EMBL/GenBank/DDBJ whole genome shotgun (WGS) entry which is preliminary data.</text>
</comment>
<feature type="chain" id="PRO_5040750806" evidence="2">
    <location>
        <begin position="19"/>
        <end position="160"/>
    </location>
</feature>
<dbReference type="EMBL" id="MTYJ01000200">
    <property type="protein sequence ID" value="OWA50706.1"/>
    <property type="molecule type" value="Genomic_DNA"/>
</dbReference>
<evidence type="ECO:0000256" key="1">
    <source>
        <dbReference type="SAM" id="MobiDB-lite"/>
    </source>
</evidence>